<feature type="domain" description="Response regulatory" evidence="13">
    <location>
        <begin position="519"/>
        <end position="638"/>
    </location>
</feature>
<evidence type="ECO:0000256" key="5">
    <source>
        <dbReference type="ARBA" id="ARBA00022679"/>
    </source>
</evidence>
<evidence type="ECO:0000256" key="1">
    <source>
        <dbReference type="ARBA" id="ARBA00000085"/>
    </source>
</evidence>
<keyword evidence="5" id="KW-0808">Transferase</keyword>
<evidence type="ECO:0000256" key="8">
    <source>
        <dbReference type="PROSITE-ProRule" id="PRU00110"/>
    </source>
</evidence>
<dbReference type="CDD" id="cd00082">
    <property type="entry name" value="HisKA"/>
    <property type="match status" value="1"/>
</dbReference>
<dbReference type="SUPFAM" id="SSF55874">
    <property type="entry name" value="ATPase domain of HSP90 chaperone/DNA topoisomerase II/histidine kinase"/>
    <property type="match status" value="1"/>
</dbReference>
<evidence type="ECO:0000256" key="6">
    <source>
        <dbReference type="ARBA" id="ARBA00022777"/>
    </source>
</evidence>
<keyword evidence="4 9" id="KW-0597">Phosphoprotein</keyword>
<dbReference type="InterPro" id="IPR003661">
    <property type="entry name" value="HisK_dim/P_dom"/>
</dbReference>
<comment type="catalytic activity">
    <reaction evidence="1">
        <text>ATP + protein L-histidine = ADP + protein N-phospho-L-histidine.</text>
        <dbReference type="EC" id="2.7.13.3"/>
    </reaction>
</comment>
<evidence type="ECO:0000313" key="16">
    <source>
        <dbReference type="EMBL" id="MDZ5456224.1"/>
    </source>
</evidence>
<dbReference type="PROSITE" id="PS50894">
    <property type="entry name" value="HPT"/>
    <property type="match status" value="1"/>
</dbReference>
<accession>A0ABU5IAT9</accession>
<dbReference type="SMART" id="SM00388">
    <property type="entry name" value="HisKA"/>
    <property type="match status" value="1"/>
</dbReference>
<dbReference type="CDD" id="cd16922">
    <property type="entry name" value="HATPase_EvgS-ArcB-TorS-like"/>
    <property type="match status" value="1"/>
</dbReference>
<keyword evidence="6" id="KW-0418">Kinase</keyword>
<dbReference type="Pfam" id="PF02518">
    <property type="entry name" value="HATPase_c"/>
    <property type="match status" value="1"/>
</dbReference>
<feature type="modified residue" description="4-aspartylphosphate" evidence="9">
    <location>
        <position position="711"/>
    </location>
</feature>
<feature type="coiled-coil region" evidence="10">
    <location>
        <begin position="231"/>
        <end position="265"/>
    </location>
</feature>
<dbReference type="InterPro" id="IPR033417">
    <property type="entry name" value="CHASE8"/>
</dbReference>
<dbReference type="InterPro" id="IPR003594">
    <property type="entry name" value="HATPase_dom"/>
</dbReference>
<keyword evidence="7" id="KW-0902">Two-component regulatory system</keyword>
<organism evidence="16 17">
    <name type="scientific">Azohydromonas lata</name>
    <dbReference type="NCBI Taxonomy" id="45677"/>
    <lineage>
        <taxon>Bacteria</taxon>
        <taxon>Pseudomonadati</taxon>
        <taxon>Pseudomonadota</taxon>
        <taxon>Betaproteobacteria</taxon>
        <taxon>Burkholderiales</taxon>
        <taxon>Sphaerotilaceae</taxon>
        <taxon>Azohydromonas</taxon>
    </lineage>
</organism>
<reference evidence="16 17" key="1">
    <citation type="submission" date="2023-11" db="EMBL/GenBank/DDBJ databases">
        <title>Draft genome of Azohydromonas lata strain H1 (DSM1123), a polyhydroxyalkanoate producer.</title>
        <authorList>
            <person name="Traversa D."/>
            <person name="D'Addabbo P."/>
            <person name="Pazzani C."/>
            <person name="Manzari C."/>
            <person name="Chiara M."/>
            <person name="Scrascia M."/>
        </authorList>
    </citation>
    <scope>NUCLEOTIDE SEQUENCE [LARGE SCALE GENOMIC DNA]</scope>
    <source>
        <strain evidence="16 17">H1</strain>
    </source>
</reference>
<evidence type="ECO:0000256" key="7">
    <source>
        <dbReference type="ARBA" id="ARBA00023012"/>
    </source>
</evidence>
<dbReference type="SUPFAM" id="SSF52172">
    <property type="entry name" value="CheY-like"/>
    <property type="match status" value="2"/>
</dbReference>
<evidence type="ECO:0000256" key="2">
    <source>
        <dbReference type="ARBA" id="ARBA00004370"/>
    </source>
</evidence>
<dbReference type="Gene3D" id="6.10.340.10">
    <property type="match status" value="1"/>
</dbReference>
<keyword evidence="10" id="KW-0175">Coiled coil</keyword>
<dbReference type="InterPro" id="IPR036641">
    <property type="entry name" value="HPT_dom_sf"/>
</dbReference>
<feature type="transmembrane region" description="Helical" evidence="11">
    <location>
        <begin position="23"/>
        <end position="48"/>
    </location>
</feature>
<proteinExistence type="predicted"/>
<gene>
    <name evidence="16" type="ORF">SM757_06525</name>
</gene>
<feature type="domain" description="Histidine kinase" evidence="12">
    <location>
        <begin position="279"/>
        <end position="501"/>
    </location>
</feature>
<dbReference type="InterPro" id="IPR036890">
    <property type="entry name" value="HATPase_C_sf"/>
</dbReference>
<feature type="domain" description="HPt" evidence="15">
    <location>
        <begin position="828"/>
        <end position="921"/>
    </location>
</feature>
<dbReference type="RefSeq" id="WP_322464839.1">
    <property type="nucleotide sequence ID" value="NZ_JAXOJX010000007.1"/>
</dbReference>
<evidence type="ECO:0000256" key="11">
    <source>
        <dbReference type="SAM" id="Phobius"/>
    </source>
</evidence>
<dbReference type="SMART" id="SM00387">
    <property type="entry name" value="HATPase_c"/>
    <property type="match status" value="1"/>
</dbReference>
<evidence type="ECO:0000256" key="3">
    <source>
        <dbReference type="ARBA" id="ARBA00012438"/>
    </source>
</evidence>
<keyword evidence="11" id="KW-1133">Transmembrane helix</keyword>
<protein>
    <recommendedName>
        <fullName evidence="3">histidine kinase</fullName>
        <ecNumber evidence="3">2.7.13.3</ecNumber>
    </recommendedName>
</protein>
<dbReference type="Gene3D" id="3.30.565.10">
    <property type="entry name" value="Histidine kinase-like ATPase, C-terminal domain"/>
    <property type="match status" value="1"/>
</dbReference>
<dbReference type="EC" id="2.7.13.3" evidence="3"/>
<dbReference type="Gene3D" id="1.20.120.160">
    <property type="entry name" value="HPT domain"/>
    <property type="match status" value="1"/>
</dbReference>
<dbReference type="InterPro" id="IPR008207">
    <property type="entry name" value="Sig_transdc_His_kin_Hpt_dom"/>
</dbReference>
<evidence type="ECO:0000259" key="12">
    <source>
        <dbReference type="PROSITE" id="PS50109"/>
    </source>
</evidence>
<dbReference type="Pfam" id="PF01627">
    <property type="entry name" value="Hpt"/>
    <property type="match status" value="1"/>
</dbReference>
<name>A0ABU5IAT9_9BURK</name>
<evidence type="ECO:0000259" key="14">
    <source>
        <dbReference type="PROSITE" id="PS50885"/>
    </source>
</evidence>
<feature type="domain" description="Response regulatory" evidence="13">
    <location>
        <begin position="662"/>
        <end position="780"/>
    </location>
</feature>
<evidence type="ECO:0000256" key="9">
    <source>
        <dbReference type="PROSITE-ProRule" id="PRU00169"/>
    </source>
</evidence>
<dbReference type="PANTHER" id="PTHR45339:SF5">
    <property type="entry name" value="HISTIDINE KINASE"/>
    <property type="match status" value="1"/>
</dbReference>
<evidence type="ECO:0000259" key="15">
    <source>
        <dbReference type="PROSITE" id="PS50894"/>
    </source>
</evidence>
<comment type="caution">
    <text evidence="16">The sequence shown here is derived from an EMBL/GenBank/DDBJ whole genome shotgun (WGS) entry which is preliminary data.</text>
</comment>
<feature type="modified residue" description="Phosphohistidine" evidence="8">
    <location>
        <position position="867"/>
    </location>
</feature>
<feature type="modified residue" description="4-aspartylphosphate" evidence="9">
    <location>
        <position position="573"/>
    </location>
</feature>
<dbReference type="InterPro" id="IPR004358">
    <property type="entry name" value="Sig_transdc_His_kin-like_C"/>
</dbReference>
<evidence type="ECO:0000313" key="17">
    <source>
        <dbReference type="Proteomes" id="UP001293718"/>
    </source>
</evidence>
<dbReference type="PROSITE" id="PS50110">
    <property type="entry name" value="RESPONSE_REGULATORY"/>
    <property type="match status" value="2"/>
</dbReference>
<dbReference type="SUPFAM" id="SSF47226">
    <property type="entry name" value="Histidine-containing phosphotransfer domain, HPT domain"/>
    <property type="match status" value="1"/>
</dbReference>
<dbReference type="InterPro" id="IPR001789">
    <property type="entry name" value="Sig_transdc_resp-reg_receiver"/>
</dbReference>
<keyword evidence="11" id="KW-0812">Transmembrane</keyword>
<dbReference type="Pfam" id="PF00512">
    <property type="entry name" value="HisKA"/>
    <property type="match status" value="1"/>
</dbReference>
<dbReference type="PROSITE" id="PS50885">
    <property type="entry name" value="HAMP"/>
    <property type="match status" value="1"/>
</dbReference>
<dbReference type="Pfam" id="PF17152">
    <property type="entry name" value="CHASE8"/>
    <property type="match status" value="1"/>
</dbReference>
<dbReference type="Pfam" id="PF00072">
    <property type="entry name" value="Response_reg"/>
    <property type="match status" value="2"/>
</dbReference>
<sequence length="928" mass="99745">MSSLDTAVRGSTLAQRLRRVNRITLGAATAIVALAITLSSAVLGLLSVMDTSRLQAKMLAESAAAALMFQDRKAAAELLQPLRNMPQVLDAAVYSVGPAAFARYEAEEQASPALPLTGQAEDHEFGLTRLRVAQPVQFEGQHRGSVELTLTLVPLYQQLLWQLAATLGATALALAISRLLLTRLNASVLDPIAELDALTQHVSVHADYTLRAHSSDIVELASLAHGFNAMLDQIQQRDASLEAHRDHLEEEVNRRTAELVQARDAAEAANLAKSEFLATMSHEIRTPMNGVLGMNQLLLDTALDVQQRQWAESVQASGQHLLGVLNDILDFSKIEAGHLELEDAAFSVVEVVEEAIAMFAQQAQAKGLELAMQVLPHDAQPSVRGDPFRLRQVVANLVGNAIKFTESGEVLVRVFALEQHEGRAPLRISIHDTGIGIAPEARTRIFEHFSQADGSTTRQYGGTGLGLAICQRLVHLMGGRIGVQSVPGVGSTFSVELQLPVAANVTALPLDATLLEGTRTLVVDDNQTNRDILLHQLQGWHMAVRCVEDGAQALALMREAARTGRPFDLAILDRHMPGMDGWELARTIQAEPALAGTRLVMLSSTYANTDERTRAGLCRSLNKPIRRADLHRALVGVLTGLHDEMPTAAETPPAQPGTLQGKVLLVEDNPVNQGVAKVMLERLGLHWTLAQDGAEAVKLVRGTDFNLVLMDCQMPVMDGYQATAAIRQLRADRSSALPIIAVTANALRGDEQACLDAGMNGFLAKPYTLAQLHAALAAWLPPGPSIAAGPMNPAGLWPAQPAPAPPRPLSSINSKTIAMLRDMDEHGSMGLLSQLLASFEAGTQDSRQRLGAALQVGNAKALRQLAHAMKSAAANLGADALAACYREIEQHAREERIESLRPLLESAHTEQQRALSALHAIVAEEGAT</sequence>
<dbReference type="PROSITE" id="PS50109">
    <property type="entry name" value="HIS_KIN"/>
    <property type="match status" value="1"/>
</dbReference>
<dbReference type="CDD" id="cd17546">
    <property type="entry name" value="REC_hyHK_CKI1_RcsC-like"/>
    <property type="match status" value="2"/>
</dbReference>
<dbReference type="InterPro" id="IPR003660">
    <property type="entry name" value="HAMP_dom"/>
</dbReference>
<dbReference type="EMBL" id="JAXOJX010000007">
    <property type="protein sequence ID" value="MDZ5456224.1"/>
    <property type="molecule type" value="Genomic_DNA"/>
</dbReference>
<dbReference type="InterPro" id="IPR011006">
    <property type="entry name" value="CheY-like_superfamily"/>
</dbReference>
<keyword evidence="17" id="KW-1185">Reference proteome</keyword>
<dbReference type="SMART" id="SM00304">
    <property type="entry name" value="HAMP"/>
    <property type="match status" value="1"/>
</dbReference>
<dbReference type="InterPro" id="IPR036097">
    <property type="entry name" value="HisK_dim/P_sf"/>
</dbReference>
<dbReference type="Gene3D" id="1.10.287.130">
    <property type="match status" value="1"/>
</dbReference>
<feature type="domain" description="HAMP" evidence="14">
    <location>
        <begin position="186"/>
        <end position="239"/>
    </location>
</feature>
<dbReference type="InterPro" id="IPR005467">
    <property type="entry name" value="His_kinase_dom"/>
</dbReference>
<evidence type="ECO:0000256" key="10">
    <source>
        <dbReference type="SAM" id="Coils"/>
    </source>
</evidence>
<dbReference type="SUPFAM" id="SSF47384">
    <property type="entry name" value="Homodimeric domain of signal transducing histidine kinase"/>
    <property type="match status" value="1"/>
</dbReference>
<comment type="subcellular location">
    <subcellularLocation>
        <location evidence="2">Membrane</location>
    </subcellularLocation>
</comment>
<dbReference type="PRINTS" id="PR00344">
    <property type="entry name" value="BCTRLSENSOR"/>
</dbReference>
<dbReference type="PANTHER" id="PTHR45339">
    <property type="entry name" value="HYBRID SIGNAL TRANSDUCTION HISTIDINE KINASE J"/>
    <property type="match status" value="1"/>
</dbReference>
<dbReference type="Gene3D" id="3.40.50.2300">
    <property type="match status" value="2"/>
</dbReference>
<dbReference type="SMART" id="SM00448">
    <property type="entry name" value="REC"/>
    <property type="match status" value="2"/>
</dbReference>
<keyword evidence="11" id="KW-0472">Membrane</keyword>
<dbReference type="Proteomes" id="UP001293718">
    <property type="component" value="Unassembled WGS sequence"/>
</dbReference>
<evidence type="ECO:0000256" key="4">
    <source>
        <dbReference type="ARBA" id="ARBA00022553"/>
    </source>
</evidence>
<evidence type="ECO:0000259" key="13">
    <source>
        <dbReference type="PROSITE" id="PS50110"/>
    </source>
</evidence>